<keyword evidence="2" id="KW-0575">Peroxidase</keyword>
<feature type="domain" description="Carboxymuconolactone decarboxylase-like" evidence="1">
    <location>
        <begin position="29"/>
        <end position="99"/>
    </location>
</feature>
<dbReference type="PANTHER" id="PTHR33930">
    <property type="entry name" value="ALKYL HYDROPEROXIDE REDUCTASE AHPD"/>
    <property type="match status" value="1"/>
</dbReference>
<dbReference type="Pfam" id="PF02627">
    <property type="entry name" value="CMD"/>
    <property type="match status" value="2"/>
</dbReference>
<reference evidence="2 3" key="1">
    <citation type="submission" date="2019-05" db="EMBL/GenBank/DDBJ databases">
        <title>We sequenced the genome of Paenibacillus hemerocallicola KCTC 33185 for further insight into its adaptation and study the phylogeny of Paenibacillus.</title>
        <authorList>
            <person name="Narsing Rao M.P."/>
        </authorList>
    </citation>
    <scope>NUCLEOTIDE SEQUENCE [LARGE SCALE GENOMIC DNA]</scope>
    <source>
        <strain evidence="2 3">KCTC 33185</strain>
    </source>
</reference>
<dbReference type="EMBL" id="VDCQ01000068">
    <property type="protein sequence ID" value="TNJ61982.1"/>
    <property type="molecule type" value="Genomic_DNA"/>
</dbReference>
<dbReference type="AlphaFoldDB" id="A0A5C4SYZ3"/>
<keyword evidence="2" id="KW-0560">Oxidoreductase</keyword>
<dbReference type="OrthoDB" id="9806086at2"/>
<dbReference type="Proteomes" id="UP000307943">
    <property type="component" value="Unassembled WGS sequence"/>
</dbReference>
<dbReference type="PANTHER" id="PTHR33930:SF8">
    <property type="entry name" value="4-CARBOXYMUCONOLACTONE DECARBOXYLASE"/>
    <property type="match status" value="1"/>
</dbReference>
<dbReference type="InterPro" id="IPR004675">
    <property type="entry name" value="AhpD_core"/>
</dbReference>
<evidence type="ECO:0000259" key="1">
    <source>
        <dbReference type="Pfam" id="PF02627"/>
    </source>
</evidence>
<dbReference type="NCBIfam" id="TIGR00778">
    <property type="entry name" value="ahpD_dom"/>
    <property type="match status" value="1"/>
</dbReference>
<sequence length="225" mass="24222">MEATILMSNDSLYTRHTPSFSAKLFGYAPESFKAFGEFNKQALAEGVLSVRTKELIAVAVAQITGCPYCIEAHVGKAKAAKASFEELFEAGVVAAAVNAHSVFYNTANTWKAFGERKEDDLFPRGNIALAEQLEQVNESLYTAFAEYQFNSLQAGLLSEKEKLLVAVGSALVIGNPYSIDIFTGRAKSAGISLEELAETLLVATALKAGSAVAHRVNALQAYERD</sequence>
<dbReference type="Gene3D" id="1.20.1290.10">
    <property type="entry name" value="AhpD-like"/>
    <property type="match status" value="2"/>
</dbReference>
<protein>
    <submittedName>
        <fullName evidence="2">Alkylhydroperoxidase</fullName>
    </submittedName>
</protein>
<dbReference type="InterPro" id="IPR003779">
    <property type="entry name" value="CMD-like"/>
</dbReference>
<dbReference type="InterPro" id="IPR029032">
    <property type="entry name" value="AhpD-like"/>
</dbReference>
<dbReference type="GO" id="GO:0051920">
    <property type="term" value="F:peroxiredoxin activity"/>
    <property type="evidence" value="ECO:0007669"/>
    <property type="project" value="InterPro"/>
</dbReference>
<accession>A0A5C4SYZ3</accession>
<dbReference type="SUPFAM" id="SSF69118">
    <property type="entry name" value="AhpD-like"/>
    <property type="match status" value="2"/>
</dbReference>
<comment type="caution">
    <text evidence="2">The sequence shown here is derived from an EMBL/GenBank/DDBJ whole genome shotgun (WGS) entry which is preliminary data.</text>
</comment>
<evidence type="ECO:0000313" key="2">
    <source>
        <dbReference type="EMBL" id="TNJ61982.1"/>
    </source>
</evidence>
<name>A0A5C4SYZ3_9BACL</name>
<keyword evidence="3" id="KW-1185">Reference proteome</keyword>
<gene>
    <name evidence="2" type="ORF">FE784_33070</name>
</gene>
<feature type="domain" description="Carboxymuconolactone decarboxylase-like" evidence="1">
    <location>
        <begin position="140"/>
        <end position="220"/>
    </location>
</feature>
<organism evidence="2 3">
    <name type="scientific">Paenibacillus hemerocallicola</name>
    <dbReference type="NCBI Taxonomy" id="1172614"/>
    <lineage>
        <taxon>Bacteria</taxon>
        <taxon>Bacillati</taxon>
        <taxon>Bacillota</taxon>
        <taxon>Bacilli</taxon>
        <taxon>Bacillales</taxon>
        <taxon>Paenibacillaceae</taxon>
        <taxon>Paenibacillus</taxon>
    </lineage>
</organism>
<evidence type="ECO:0000313" key="3">
    <source>
        <dbReference type="Proteomes" id="UP000307943"/>
    </source>
</evidence>
<proteinExistence type="predicted"/>